<dbReference type="InterPro" id="IPR009351">
    <property type="entry name" value="AlkZ-like"/>
</dbReference>
<evidence type="ECO:0000313" key="1">
    <source>
        <dbReference type="EMBL" id="SPF38436.1"/>
    </source>
</evidence>
<proteinExistence type="predicted"/>
<name>A0A2U3KFN3_9BACT</name>
<dbReference type="Proteomes" id="UP000238701">
    <property type="component" value="Unassembled WGS sequence"/>
</dbReference>
<sequence length="291" mass="32042">MTDQELQQLRREKWRLDGKPIRTIEAARAFVEDAGFCLMYPQRPPLLVPTFIGAFVGSDDRLPGWQHAFADPRAAEATELMVRLLRERAAFEANPFEENNGFLVAASVFPYFYALMGERNPKQAPKAGTRSPYSQLACDAFELIQQDGPISKLRLLEQLGGSVSFAALDGALGELWSKLRITRVDYKAGEGSIWDLLYRWAPEAVKEGVGLSVPEALSALVSKYLDCVIAIEEADLEIFFGNFIARSRVKDAVNALLAARELSFVHVGGRAMLQITPAKVGAAPAPRGSAR</sequence>
<dbReference type="Pfam" id="PF06224">
    <property type="entry name" value="AlkZ-like"/>
    <property type="match status" value="1"/>
</dbReference>
<evidence type="ECO:0000313" key="2">
    <source>
        <dbReference type="Proteomes" id="UP000238701"/>
    </source>
</evidence>
<dbReference type="EMBL" id="OMOD01000111">
    <property type="protein sequence ID" value="SPF38436.1"/>
    <property type="molecule type" value="Genomic_DNA"/>
</dbReference>
<accession>A0A2U3KFN3</accession>
<organism evidence="1 2">
    <name type="scientific">Candidatus Sulfotelmatobacter kueseliae</name>
    <dbReference type="NCBI Taxonomy" id="2042962"/>
    <lineage>
        <taxon>Bacteria</taxon>
        <taxon>Pseudomonadati</taxon>
        <taxon>Acidobacteriota</taxon>
        <taxon>Terriglobia</taxon>
        <taxon>Terriglobales</taxon>
        <taxon>Candidatus Korobacteraceae</taxon>
        <taxon>Candidatus Sulfotelmatobacter</taxon>
    </lineage>
</organism>
<reference evidence="2" key="1">
    <citation type="submission" date="2018-02" db="EMBL/GenBank/DDBJ databases">
        <authorList>
            <person name="Hausmann B."/>
        </authorList>
    </citation>
    <scope>NUCLEOTIDE SEQUENCE [LARGE SCALE GENOMIC DNA]</scope>
    <source>
        <strain evidence="2">Peat soil MAG SbA1</strain>
    </source>
</reference>
<protein>
    <submittedName>
        <fullName evidence="1">Uncharacterized protein</fullName>
    </submittedName>
</protein>
<gene>
    <name evidence="1" type="ORF">SBA1_20137</name>
</gene>
<dbReference type="OrthoDB" id="113412at2"/>
<dbReference type="AlphaFoldDB" id="A0A2U3KFN3"/>